<evidence type="ECO:0000259" key="1">
    <source>
        <dbReference type="Pfam" id="PF13843"/>
    </source>
</evidence>
<reference evidence="2 3" key="1">
    <citation type="submission" date="2024-02" db="EMBL/GenBank/DDBJ databases">
        <authorList>
            <person name="Daric V."/>
            <person name="Darras S."/>
        </authorList>
    </citation>
    <scope>NUCLEOTIDE SEQUENCE [LARGE SCALE GENOMIC DNA]</scope>
</reference>
<evidence type="ECO:0000313" key="3">
    <source>
        <dbReference type="Proteomes" id="UP001642483"/>
    </source>
</evidence>
<protein>
    <recommendedName>
        <fullName evidence="1">PiggyBac transposable element-derived protein domain-containing protein</fullName>
    </recommendedName>
</protein>
<name>A0ABP0F725_CLALP</name>
<dbReference type="Proteomes" id="UP001642483">
    <property type="component" value="Unassembled WGS sequence"/>
</dbReference>
<keyword evidence="3" id="KW-1185">Reference proteome</keyword>
<proteinExistence type="predicted"/>
<accession>A0ABP0F725</accession>
<dbReference type="InterPro" id="IPR029526">
    <property type="entry name" value="PGBD"/>
</dbReference>
<dbReference type="Pfam" id="PF13843">
    <property type="entry name" value="DDE_Tnp_1_7"/>
    <property type="match status" value="1"/>
</dbReference>
<organism evidence="2 3">
    <name type="scientific">Clavelina lepadiformis</name>
    <name type="common">Light-bulb sea squirt</name>
    <name type="synonym">Ascidia lepadiformis</name>
    <dbReference type="NCBI Taxonomy" id="159417"/>
    <lineage>
        <taxon>Eukaryota</taxon>
        <taxon>Metazoa</taxon>
        <taxon>Chordata</taxon>
        <taxon>Tunicata</taxon>
        <taxon>Ascidiacea</taxon>
        <taxon>Aplousobranchia</taxon>
        <taxon>Clavelinidae</taxon>
        <taxon>Clavelina</taxon>
    </lineage>
</organism>
<gene>
    <name evidence="2" type="ORF">CVLEPA_LOCUS3806</name>
</gene>
<dbReference type="PANTHER" id="PTHR47272">
    <property type="entry name" value="DDE_TNP_1_7 DOMAIN-CONTAINING PROTEIN"/>
    <property type="match status" value="1"/>
</dbReference>
<evidence type="ECO:0000313" key="2">
    <source>
        <dbReference type="EMBL" id="CAK8674087.1"/>
    </source>
</evidence>
<feature type="domain" description="PiggyBac transposable element-derived protein" evidence="1">
    <location>
        <begin position="124"/>
        <end position="483"/>
    </location>
</feature>
<dbReference type="EMBL" id="CAWYQH010000006">
    <property type="protein sequence ID" value="CAK8674087.1"/>
    <property type="molecule type" value="Genomic_DNA"/>
</dbReference>
<dbReference type="PANTHER" id="PTHR47272:SF1">
    <property type="entry name" value="PIGGYBAC TRANSPOSABLE ELEMENT-DERIVED PROTEIN 3-LIKE"/>
    <property type="match status" value="1"/>
</dbReference>
<sequence>MAKRFGVDDVIKYIFLPDGIESDLEDGDDDEEKMYVDDDLVDPDYNPAQDINAGQLEIEVEESGSIDEKEDQVLLSCISSETDAEEDQTNTQQKKKYRWRKKPYTFPDVSFKGEFSTPPDEIPTPLQYFKLFLNDDCMAYIAEQTNCYALAKDGKVVGTSAKEIEQFFGILLFTGMFPCRAYTTYWSNFSRFPLIADIMSRNRFQDHLRYIHFNNNAEMKARDHPDYDPLFKVSPLLKRLRDAMSQLEPEEHHSVDEQMIPFKGRSGIKQYIKNKPHHWGFKVFARAGMSGMIYDFMVYTGKAMKLPGNLGVAGNVVMRLVNNLPEDKNFKVYFDNWFSSVDLVCLLKQQNIWSVGTIRSNRLKGCTLKTDKELKQHGRGSLDYKCEDTEGVSIVKWCDNKAVHLISTYCSIDPADKCKRWSVAEKKRIDVERPYVVKEYNQHMGGVGLCDMMLELYRTDIRSKKWYMRIVYYCLDVAVLNAWLLYRRHLAQNNQPSYLPLKDFRSSIASALTLAGKQKIKKRGRPSLNDESTCSSKKTKKALPVTDVRYDGLHHWPHHIAKRMRCRYCPSGYTRVQCSKCLIGLCLNERNNCFMAFHTK</sequence>
<comment type="caution">
    <text evidence="2">The sequence shown here is derived from an EMBL/GenBank/DDBJ whole genome shotgun (WGS) entry which is preliminary data.</text>
</comment>